<keyword evidence="1" id="KW-0732">Signal</keyword>
<evidence type="ECO:0000256" key="1">
    <source>
        <dbReference type="SAM" id="SignalP"/>
    </source>
</evidence>
<keyword evidence="4" id="KW-1185">Reference proteome</keyword>
<dbReference type="Proteomes" id="UP001458880">
    <property type="component" value="Unassembled WGS sequence"/>
</dbReference>
<sequence>MDLFKVIFVLTSVLIASYAYSITTEVNEVIPESIHSIQKRDVTSITAPIQNFLKGIVDYVLVTINTTTNGNFQELLVQLGTVIYGAIERVFPVSGVEATAKSSV</sequence>
<gene>
    <name evidence="3" type="ORF">QE152_g6874</name>
    <name evidence="2" type="ORF">QE152_g6875</name>
</gene>
<feature type="signal peptide" evidence="1">
    <location>
        <begin position="1"/>
        <end position="19"/>
    </location>
</feature>
<dbReference type="AlphaFoldDB" id="A0AAW1MFG3"/>
<evidence type="ECO:0000313" key="4">
    <source>
        <dbReference type="Proteomes" id="UP001458880"/>
    </source>
</evidence>
<comment type="caution">
    <text evidence="3">The sequence shown here is derived from an EMBL/GenBank/DDBJ whole genome shotgun (WGS) entry which is preliminary data.</text>
</comment>
<reference evidence="3" key="1">
    <citation type="submission" date="2023-05" db="EMBL/GenBank/DDBJ databases">
        <authorList>
            <person name="Nardi F."/>
            <person name="Carapelli A."/>
            <person name="Cucini C."/>
        </authorList>
    </citation>
    <scope>NUCLEOTIDE SEQUENCE</scope>
    <source>
        <strain evidence="3">DMR45628</strain>
        <tissue evidence="3">Testes</tissue>
    </source>
</reference>
<accession>A0AAW1MFG3</accession>
<reference evidence="3 4" key="2">
    <citation type="journal article" date="2024" name="BMC Genomics">
        <title>De novo assembly and annotation of Popillia japonica's genome with initial clues to its potential as an invasive pest.</title>
        <authorList>
            <person name="Cucini C."/>
            <person name="Boschi S."/>
            <person name="Funari R."/>
            <person name="Cardaioli E."/>
            <person name="Iannotti N."/>
            <person name="Marturano G."/>
            <person name="Paoli F."/>
            <person name="Bruttini M."/>
            <person name="Carapelli A."/>
            <person name="Frati F."/>
            <person name="Nardi F."/>
        </authorList>
    </citation>
    <scope>NUCLEOTIDE SEQUENCE [LARGE SCALE GENOMIC DNA]</scope>
    <source>
        <strain evidence="3">DMR45628</strain>
    </source>
</reference>
<proteinExistence type="predicted"/>
<dbReference type="EMBL" id="JASPKY010000048">
    <property type="protein sequence ID" value="KAK9745517.1"/>
    <property type="molecule type" value="Genomic_DNA"/>
</dbReference>
<protein>
    <submittedName>
        <fullName evidence="3">Uncharacterized protein</fullName>
    </submittedName>
</protein>
<feature type="chain" id="PRO_5044717975" evidence="1">
    <location>
        <begin position="20"/>
        <end position="104"/>
    </location>
</feature>
<dbReference type="EMBL" id="JASPKY010000048">
    <property type="protein sequence ID" value="KAK9745516.1"/>
    <property type="molecule type" value="Genomic_DNA"/>
</dbReference>
<organism evidence="3 4">
    <name type="scientific">Popillia japonica</name>
    <name type="common">Japanese beetle</name>
    <dbReference type="NCBI Taxonomy" id="7064"/>
    <lineage>
        <taxon>Eukaryota</taxon>
        <taxon>Metazoa</taxon>
        <taxon>Ecdysozoa</taxon>
        <taxon>Arthropoda</taxon>
        <taxon>Hexapoda</taxon>
        <taxon>Insecta</taxon>
        <taxon>Pterygota</taxon>
        <taxon>Neoptera</taxon>
        <taxon>Endopterygota</taxon>
        <taxon>Coleoptera</taxon>
        <taxon>Polyphaga</taxon>
        <taxon>Scarabaeiformia</taxon>
        <taxon>Scarabaeidae</taxon>
        <taxon>Rutelinae</taxon>
        <taxon>Popillia</taxon>
    </lineage>
</organism>
<name>A0AAW1MFG3_POPJA</name>
<evidence type="ECO:0000313" key="2">
    <source>
        <dbReference type="EMBL" id="KAK9745516.1"/>
    </source>
</evidence>
<evidence type="ECO:0000313" key="3">
    <source>
        <dbReference type="EMBL" id="KAK9745517.1"/>
    </source>
</evidence>